<dbReference type="PRINTS" id="PR00081">
    <property type="entry name" value="GDHRDH"/>
</dbReference>
<comment type="similarity">
    <text evidence="1">Belongs to the short-chain dehydrogenases/reductases (SDR) family.</text>
</comment>
<dbReference type="Pfam" id="PF13561">
    <property type="entry name" value="adh_short_C2"/>
    <property type="match status" value="1"/>
</dbReference>
<gene>
    <name evidence="3" type="ORF">GCM10022267_89200</name>
</gene>
<sequence>MLAQPAVTRTDRVALVTGAGRGLGAAIASTMHRSGLRVALLDRDELLVRANACALDQAASTAIAVRADVQDVDELQEALELVSSIWHPPDILVNNAAWTATGSIWDIPLDEWDGVLATNLRSVFVLSRLCAVHMRAQRWGRIVNLGSLAGQQGGTVAGAHYSAAKAGVLALTKVFARELAGSGVTVNAVAPAAIRTPAIDDVPAEALAEMTAAIPLGRLGIADEVAALVAYLAGDAAEFITGATFDINGGLFMR</sequence>
<evidence type="ECO:0000259" key="2">
    <source>
        <dbReference type="SMART" id="SM00822"/>
    </source>
</evidence>
<protein>
    <submittedName>
        <fullName evidence="3">SDR family NAD(P)-dependent oxidoreductase</fullName>
    </submittedName>
</protein>
<reference evidence="4" key="1">
    <citation type="journal article" date="2019" name="Int. J. Syst. Evol. Microbiol.">
        <title>The Global Catalogue of Microorganisms (GCM) 10K type strain sequencing project: providing services to taxonomists for standard genome sequencing and annotation.</title>
        <authorList>
            <consortium name="The Broad Institute Genomics Platform"/>
            <consortium name="The Broad Institute Genome Sequencing Center for Infectious Disease"/>
            <person name="Wu L."/>
            <person name="Ma J."/>
        </authorList>
    </citation>
    <scope>NUCLEOTIDE SEQUENCE [LARGE SCALE GENOMIC DNA]</scope>
    <source>
        <strain evidence="4">JCM 17494</strain>
    </source>
</reference>
<dbReference type="SMART" id="SM00822">
    <property type="entry name" value="PKS_KR"/>
    <property type="match status" value="1"/>
</dbReference>
<evidence type="ECO:0000313" key="4">
    <source>
        <dbReference type="Proteomes" id="UP001500711"/>
    </source>
</evidence>
<dbReference type="PANTHER" id="PTHR42879">
    <property type="entry name" value="3-OXOACYL-(ACYL-CARRIER-PROTEIN) REDUCTASE"/>
    <property type="match status" value="1"/>
</dbReference>
<dbReference type="PROSITE" id="PS00061">
    <property type="entry name" value="ADH_SHORT"/>
    <property type="match status" value="1"/>
</dbReference>
<dbReference type="InterPro" id="IPR036291">
    <property type="entry name" value="NAD(P)-bd_dom_sf"/>
</dbReference>
<proteinExistence type="inferred from homology"/>
<evidence type="ECO:0000256" key="1">
    <source>
        <dbReference type="ARBA" id="ARBA00006484"/>
    </source>
</evidence>
<dbReference type="PRINTS" id="PR00080">
    <property type="entry name" value="SDRFAMILY"/>
</dbReference>
<dbReference type="InterPro" id="IPR057326">
    <property type="entry name" value="KR_dom"/>
</dbReference>
<dbReference type="SUPFAM" id="SSF51735">
    <property type="entry name" value="NAD(P)-binding Rossmann-fold domains"/>
    <property type="match status" value="1"/>
</dbReference>
<feature type="domain" description="Ketoreductase" evidence="2">
    <location>
        <begin position="12"/>
        <end position="192"/>
    </location>
</feature>
<dbReference type="Proteomes" id="UP001500711">
    <property type="component" value="Unassembled WGS sequence"/>
</dbReference>
<comment type="caution">
    <text evidence="3">The sequence shown here is derived from an EMBL/GenBank/DDBJ whole genome shotgun (WGS) entry which is preliminary data.</text>
</comment>
<dbReference type="Gene3D" id="3.40.50.720">
    <property type="entry name" value="NAD(P)-binding Rossmann-like Domain"/>
    <property type="match status" value="1"/>
</dbReference>
<evidence type="ECO:0000313" key="3">
    <source>
        <dbReference type="EMBL" id="GAA3688587.1"/>
    </source>
</evidence>
<dbReference type="PANTHER" id="PTHR42879:SF2">
    <property type="entry name" value="3-OXOACYL-[ACYL-CARRIER-PROTEIN] REDUCTASE FABG"/>
    <property type="match status" value="1"/>
</dbReference>
<dbReference type="InterPro" id="IPR050259">
    <property type="entry name" value="SDR"/>
</dbReference>
<dbReference type="InterPro" id="IPR002347">
    <property type="entry name" value="SDR_fam"/>
</dbReference>
<organism evidence="3 4">
    <name type="scientific">Lentzea roselyniae</name>
    <dbReference type="NCBI Taxonomy" id="531940"/>
    <lineage>
        <taxon>Bacteria</taxon>
        <taxon>Bacillati</taxon>
        <taxon>Actinomycetota</taxon>
        <taxon>Actinomycetes</taxon>
        <taxon>Pseudonocardiales</taxon>
        <taxon>Pseudonocardiaceae</taxon>
        <taxon>Lentzea</taxon>
    </lineage>
</organism>
<dbReference type="InterPro" id="IPR020904">
    <property type="entry name" value="Sc_DH/Rdtase_CS"/>
</dbReference>
<name>A0ABP7CFX1_9PSEU</name>
<dbReference type="EMBL" id="BAABBE010000071">
    <property type="protein sequence ID" value="GAA3688587.1"/>
    <property type="molecule type" value="Genomic_DNA"/>
</dbReference>
<accession>A0ABP7CFX1</accession>
<keyword evidence="4" id="KW-1185">Reference proteome</keyword>